<dbReference type="Proteomes" id="UP001209229">
    <property type="component" value="Unassembled WGS sequence"/>
</dbReference>
<evidence type="ECO:0000256" key="7">
    <source>
        <dbReference type="ARBA" id="ARBA00047872"/>
    </source>
</evidence>
<evidence type="ECO:0000256" key="10">
    <source>
        <dbReference type="RuleBase" id="RU004249"/>
    </source>
</evidence>
<evidence type="ECO:0000313" key="12">
    <source>
        <dbReference type="EMBL" id="MCW3788383.1"/>
    </source>
</evidence>
<evidence type="ECO:0000259" key="11">
    <source>
        <dbReference type="Pfam" id="PF00696"/>
    </source>
</evidence>
<dbReference type="PIRSF" id="PIRSF000726">
    <property type="entry name" value="Asp_kin"/>
    <property type="match status" value="1"/>
</dbReference>
<comment type="catalytic activity">
    <reaction evidence="7 9">
        <text>L-aspartate + ATP = 4-phospho-L-aspartate + ADP</text>
        <dbReference type="Rhea" id="RHEA:23776"/>
        <dbReference type="ChEBI" id="CHEBI:29991"/>
        <dbReference type="ChEBI" id="CHEBI:30616"/>
        <dbReference type="ChEBI" id="CHEBI:57535"/>
        <dbReference type="ChEBI" id="CHEBI:456216"/>
        <dbReference type="EC" id="2.7.2.4"/>
    </reaction>
</comment>
<evidence type="ECO:0000313" key="13">
    <source>
        <dbReference type="Proteomes" id="UP001209229"/>
    </source>
</evidence>
<feature type="domain" description="Aspartate/glutamate/uridylate kinase" evidence="11">
    <location>
        <begin position="3"/>
        <end position="280"/>
    </location>
</feature>
<dbReference type="Gene3D" id="3.30.70.260">
    <property type="match status" value="2"/>
</dbReference>
<dbReference type="RefSeq" id="WP_301191943.1">
    <property type="nucleotide sequence ID" value="NZ_JAPDPJ010000052.1"/>
</dbReference>
<dbReference type="GO" id="GO:0009089">
    <property type="term" value="P:lysine biosynthetic process via diaminopimelate"/>
    <property type="evidence" value="ECO:0007669"/>
    <property type="project" value="InterPro"/>
</dbReference>
<evidence type="ECO:0000256" key="8">
    <source>
        <dbReference type="PIRSR" id="PIRSR000726-1"/>
    </source>
</evidence>
<gene>
    <name evidence="12" type="ORF">OM075_18085</name>
</gene>
<evidence type="ECO:0000256" key="6">
    <source>
        <dbReference type="ARBA" id="ARBA00022840"/>
    </source>
</evidence>
<dbReference type="InterPro" id="IPR001341">
    <property type="entry name" value="Asp_kinase"/>
</dbReference>
<comment type="pathway">
    <text evidence="10">Amino-acid biosynthesis; L-threonine biosynthesis; L-threonine from L-aspartate: step 1/5.</text>
</comment>
<dbReference type="PANTHER" id="PTHR21499:SF59">
    <property type="entry name" value="ASPARTOKINASE"/>
    <property type="match status" value="1"/>
</dbReference>
<evidence type="ECO:0000256" key="1">
    <source>
        <dbReference type="ARBA" id="ARBA00004766"/>
    </source>
</evidence>
<dbReference type="InterPro" id="IPR005260">
    <property type="entry name" value="Asp_kin_monofn"/>
</dbReference>
<dbReference type="EC" id="2.7.2.4" evidence="9"/>
<dbReference type="Gene3D" id="3.40.1160.10">
    <property type="entry name" value="Acetylglutamate kinase-like"/>
    <property type="match status" value="1"/>
</dbReference>
<feature type="binding site" evidence="8">
    <location>
        <position position="122"/>
    </location>
    <ligand>
        <name>substrate</name>
    </ligand>
</feature>
<evidence type="ECO:0000256" key="9">
    <source>
        <dbReference type="RuleBase" id="RU003448"/>
    </source>
</evidence>
<feature type="binding site" evidence="8">
    <location>
        <position position="44"/>
    </location>
    <ligand>
        <name>substrate</name>
    </ligand>
</feature>
<comment type="similarity">
    <text evidence="2 9">Belongs to the aspartokinase family.</text>
</comment>
<dbReference type="InterPro" id="IPR001048">
    <property type="entry name" value="Asp/Glu/Uridylate_kinase"/>
</dbReference>
<dbReference type="SUPFAM" id="SSF55021">
    <property type="entry name" value="ACT-like"/>
    <property type="match status" value="1"/>
</dbReference>
<dbReference type="InterPro" id="IPR042199">
    <property type="entry name" value="AsparK_Bifunc_asparK/hSer_DH"/>
</dbReference>
<dbReference type="NCBIfam" id="TIGR00657">
    <property type="entry name" value="asp_kinases"/>
    <property type="match status" value="1"/>
</dbReference>
<protein>
    <recommendedName>
        <fullName evidence="9">Aspartokinase</fullName>
        <ecNumber evidence="9">2.7.2.4</ecNumber>
    </recommendedName>
</protein>
<proteinExistence type="inferred from homology"/>
<keyword evidence="6 8" id="KW-0067">ATP-binding</keyword>
<accession>A0AAE3SGD8</accession>
<comment type="pathway">
    <text evidence="1 10">Amino-acid biosynthesis; L-lysine biosynthesis via DAP pathway; (S)-tetrahydrodipicolinate from L-aspartate: step 1/4.</text>
</comment>
<organism evidence="12 13">
    <name type="scientific">Plebeiibacterium sediminum</name>
    <dbReference type="NCBI Taxonomy" id="2992112"/>
    <lineage>
        <taxon>Bacteria</taxon>
        <taxon>Pseudomonadati</taxon>
        <taxon>Bacteroidota</taxon>
        <taxon>Bacteroidia</taxon>
        <taxon>Marinilabiliales</taxon>
        <taxon>Marinilabiliaceae</taxon>
        <taxon>Plebeiibacterium</taxon>
    </lineage>
</organism>
<keyword evidence="4 8" id="KW-0547">Nucleotide-binding</keyword>
<sequence>MQIQVYKFGGASVKNASGVRNVCSVIKRNTNPMVVVISAMGKTTNAMEELVEAYMKQDKSLLKNTFDSIVEYHQQIIHELFEPNHSFYELFDQIQSSLWERVQLHPSLNYDFEYDQIVSFGEILSTQIISNYANYIGLKNKWVDGRKLIKTDENYRDAGVNWGLSSQFVKKEISFKEESVYITQGFIGSTINNITTTLGREGSDYSGAVFAHILDAESLTIWKDVPGVLNADPRWYPHAKKLKEISYPEAIELAYYGAQVIHPKTLKPLQNKEIPLYVKSFMDISLPGTVIESVEHSGNKLPVFILKPNQLFITISPKDFSFIVEDNLSEIFAIFGRNKIKINLMQNSALNFSACIDTKRNPSVLIEDLKKDFIVKYNENVELVTIRNYNEDAIEEVINGKEVVDSQLSRNTARYVVKESEWNFS</sequence>
<dbReference type="PANTHER" id="PTHR21499">
    <property type="entry name" value="ASPARTATE KINASE"/>
    <property type="match status" value="1"/>
</dbReference>
<feature type="binding site" evidence="8">
    <location>
        <begin position="7"/>
        <end position="10"/>
    </location>
    <ligand>
        <name>ATP</name>
        <dbReference type="ChEBI" id="CHEBI:30616"/>
    </ligand>
</feature>
<dbReference type="EMBL" id="JAPDPJ010000052">
    <property type="protein sequence ID" value="MCW3788383.1"/>
    <property type="molecule type" value="Genomic_DNA"/>
</dbReference>
<evidence type="ECO:0000256" key="3">
    <source>
        <dbReference type="ARBA" id="ARBA00022679"/>
    </source>
</evidence>
<dbReference type="SUPFAM" id="SSF53633">
    <property type="entry name" value="Carbamate kinase-like"/>
    <property type="match status" value="1"/>
</dbReference>
<dbReference type="GO" id="GO:0005829">
    <property type="term" value="C:cytosol"/>
    <property type="evidence" value="ECO:0007669"/>
    <property type="project" value="TreeGrafter"/>
</dbReference>
<feature type="binding site" evidence="8">
    <location>
        <position position="234"/>
    </location>
    <ligand>
        <name>ATP</name>
        <dbReference type="ChEBI" id="CHEBI:30616"/>
    </ligand>
</feature>
<dbReference type="GO" id="GO:0005524">
    <property type="term" value="F:ATP binding"/>
    <property type="evidence" value="ECO:0007669"/>
    <property type="project" value="UniProtKB-KW"/>
</dbReference>
<dbReference type="GO" id="GO:0004072">
    <property type="term" value="F:aspartate kinase activity"/>
    <property type="evidence" value="ECO:0007669"/>
    <property type="project" value="UniProtKB-EC"/>
</dbReference>
<evidence type="ECO:0000256" key="4">
    <source>
        <dbReference type="ARBA" id="ARBA00022741"/>
    </source>
</evidence>
<keyword evidence="10" id="KW-0028">Amino-acid biosynthesis</keyword>
<evidence type="ECO:0000256" key="2">
    <source>
        <dbReference type="ARBA" id="ARBA00010122"/>
    </source>
</evidence>
<dbReference type="AlphaFoldDB" id="A0AAE3SGD8"/>
<dbReference type="InterPro" id="IPR036393">
    <property type="entry name" value="AceGlu_kinase-like_sf"/>
</dbReference>
<dbReference type="Pfam" id="PF00696">
    <property type="entry name" value="AA_kinase"/>
    <property type="match status" value="1"/>
</dbReference>
<keyword evidence="13" id="KW-1185">Reference proteome</keyword>
<evidence type="ECO:0000256" key="5">
    <source>
        <dbReference type="ARBA" id="ARBA00022777"/>
    </source>
</evidence>
<dbReference type="Gene3D" id="1.20.120.1320">
    <property type="entry name" value="Aspartokinase, catalytic domain"/>
    <property type="match status" value="1"/>
</dbReference>
<dbReference type="GO" id="GO:0009090">
    <property type="term" value="P:homoserine biosynthetic process"/>
    <property type="evidence" value="ECO:0007669"/>
    <property type="project" value="TreeGrafter"/>
</dbReference>
<comment type="caution">
    <text evidence="12">The sequence shown here is derived from an EMBL/GenBank/DDBJ whole genome shotgun (WGS) entry which is preliminary data.</text>
</comment>
<name>A0AAE3SGD8_9BACT</name>
<dbReference type="InterPro" id="IPR045865">
    <property type="entry name" value="ACT-like_dom_sf"/>
</dbReference>
<reference evidence="12" key="1">
    <citation type="submission" date="2022-10" db="EMBL/GenBank/DDBJ databases">
        <authorList>
            <person name="Yu W.X."/>
        </authorList>
    </citation>
    <scope>NUCLEOTIDE SEQUENCE</scope>
    <source>
        <strain evidence="12">AAT</strain>
    </source>
</reference>
<comment type="pathway">
    <text evidence="10">Amino-acid biosynthesis; L-methionine biosynthesis via de novo pathway; L-homoserine from L-aspartate: step 1/3.</text>
</comment>
<keyword evidence="3 9" id="KW-0808">Transferase</keyword>
<keyword evidence="5 9" id="KW-0418">Kinase</keyword>